<evidence type="ECO:0000313" key="2">
    <source>
        <dbReference type="EMBL" id="TNN40268.1"/>
    </source>
</evidence>
<feature type="region of interest" description="Disordered" evidence="1">
    <location>
        <begin position="26"/>
        <end position="74"/>
    </location>
</feature>
<sequence>MALQGGEAWRSSARWTEAEWAECNSELSEVRPQPQMSGVPRRLEASRGVASGREAPSGDAAQSERQTRPRDWRSYAGSCDRAACSTTPPLHHSATSLCHAALPRRHVATPLCHAALPRRSATPLCHAALPRRHVATPPCRHAATSPRRSATPLCHAATPL</sequence>
<organism evidence="2 3">
    <name type="scientific">Liparis tanakae</name>
    <name type="common">Tanaka's snailfish</name>
    <dbReference type="NCBI Taxonomy" id="230148"/>
    <lineage>
        <taxon>Eukaryota</taxon>
        <taxon>Metazoa</taxon>
        <taxon>Chordata</taxon>
        <taxon>Craniata</taxon>
        <taxon>Vertebrata</taxon>
        <taxon>Euteleostomi</taxon>
        <taxon>Actinopterygii</taxon>
        <taxon>Neopterygii</taxon>
        <taxon>Teleostei</taxon>
        <taxon>Neoteleostei</taxon>
        <taxon>Acanthomorphata</taxon>
        <taxon>Eupercaria</taxon>
        <taxon>Perciformes</taxon>
        <taxon>Cottioidei</taxon>
        <taxon>Cottales</taxon>
        <taxon>Liparidae</taxon>
        <taxon>Liparis</taxon>
    </lineage>
</organism>
<dbReference type="EMBL" id="SRLO01001204">
    <property type="protein sequence ID" value="TNN40268.1"/>
    <property type="molecule type" value="Genomic_DNA"/>
</dbReference>
<feature type="region of interest" description="Disordered" evidence="1">
    <location>
        <begin position="137"/>
        <end position="160"/>
    </location>
</feature>
<evidence type="ECO:0000313" key="3">
    <source>
        <dbReference type="Proteomes" id="UP000314294"/>
    </source>
</evidence>
<dbReference type="Proteomes" id="UP000314294">
    <property type="component" value="Unassembled WGS sequence"/>
</dbReference>
<protein>
    <submittedName>
        <fullName evidence="2">Uncharacterized protein</fullName>
    </submittedName>
</protein>
<evidence type="ECO:0000256" key="1">
    <source>
        <dbReference type="SAM" id="MobiDB-lite"/>
    </source>
</evidence>
<accession>A0A4Z2FGG6</accession>
<comment type="caution">
    <text evidence="2">The sequence shown here is derived from an EMBL/GenBank/DDBJ whole genome shotgun (WGS) entry which is preliminary data.</text>
</comment>
<reference evidence="2 3" key="1">
    <citation type="submission" date="2019-03" db="EMBL/GenBank/DDBJ databases">
        <title>First draft genome of Liparis tanakae, snailfish: a comprehensive survey of snailfish specific genes.</title>
        <authorList>
            <person name="Kim W."/>
            <person name="Song I."/>
            <person name="Jeong J.-H."/>
            <person name="Kim D."/>
            <person name="Kim S."/>
            <person name="Ryu S."/>
            <person name="Song J.Y."/>
            <person name="Lee S.K."/>
        </authorList>
    </citation>
    <scope>NUCLEOTIDE SEQUENCE [LARGE SCALE GENOMIC DNA]</scope>
    <source>
        <tissue evidence="2">Muscle</tissue>
    </source>
</reference>
<proteinExistence type="predicted"/>
<gene>
    <name evidence="2" type="ORF">EYF80_049555</name>
</gene>
<dbReference type="AlphaFoldDB" id="A0A4Z2FGG6"/>
<name>A0A4Z2FGG6_9TELE</name>
<keyword evidence="3" id="KW-1185">Reference proteome</keyword>